<dbReference type="EMBL" id="FOPK01000037">
    <property type="protein sequence ID" value="SFH62789.1"/>
    <property type="molecule type" value="Genomic_DNA"/>
</dbReference>
<reference evidence="2 4" key="2">
    <citation type="submission" date="2016-10" db="EMBL/GenBank/DDBJ databases">
        <authorList>
            <person name="Varghese N."/>
            <person name="Submissions S."/>
        </authorList>
    </citation>
    <scope>NUCLEOTIDE SEQUENCE [LARGE SCALE GENOMIC DNA]</scope>
    <source>
        <strain evidence="2 4">CBMB27</strain>
    </source>
</reference>
<dbReference type="EMBL" id="CP015369">
    <property type="protein sequence ID" value="APT35103.1"/>
    <property type="molecule type" value="Genomic_DNA"/>
</dbReference>
<dbReference type="KEGG" id="mphy:MCBMB27_05812"/>
<accession>A0AAE8L9E9</accession>
<geneLocation type="plasmid" evidence="1 3">
    <name>CBMB27-p2</name>
</geneLocation>
<sequence>MRHSAPRTILRIVARSGLITGMLLIATVHSDADEYKSVCYDKDKYQIFARDRYANVGMDIFFRTKKNNIDTDNCNWDRRKGDVWISENKGKYSEDAKYVIGVRNDFVLMDSGTAADPERIFAVYDMKNRKQVLEKNVSEQVVIGDGSVTLWIPTGSSNANNCSNRKELEGEVRQSEHASGATFRQTRKHLFDLKTGTLRSTQETKCYIVW</sequence>
<organism evidence="2 4">
    <name type="scientific">Methylobacterium phyllosphaerae</name>
    <dbReference type="NCBI Taxonomy" id="418223"/>
    <lineage>
        <taxon>Bacteria</taxon>
        <taxon>Pseudomonadati</taxon>
        <taxon>Pseudomonadota</taxon>
        <taxon>Alphaproteobacteria</taxon>
        <taxon>Hyphomicrobiales</taxon>
        <taxon>Methylobacteriaceae</taxon>
        <taxon>Methylobacterium</taxon>
    </lineage>
</organism>
<reference evidence="1 3" key="1">
    <citation type="submission" date="2016-04" db="EMBL/GenBank/DDBJ databases">
        <title>Complete genome sequencing and analysis of CBMB27, Methylobacterium phyllosphaerae isolated from leaf tissues of rice (Oryza sativa L.).</title>
        <authorList>
            <person name="Lee Y."/>
            <person name="Hwangbo K."/>
            <person name="Chung H."/>
            <person name="Yoo J."/>
            <person name="Kim K.Y."/>
            <person name="Sa T.M."/>
            <person name="Um Y."/>
            <person name="Madhaiyan M."/>
        </authorList>
    </citation>
    <scope>NUCLEOTIDE SEQUENCE [LARGE SCALE GENOMIC DNA]</scope>
    <source>
        <strain evidence="1 3">CBMB27</strain>
        <plasmid evidence="1 3">CBMB27-p2</plasmid>
    </source>
</reference>
<keyword evidence="1" id="KW-0614">Plasmid</keyword>
<keyword evidence="3" id="KW-1185">Reference proteome</keyword>
<evidence type="ECO:0000313" key="4">
    <source>
        <dbReference type="Proteomes" id="UP000199140"/>
    </source>
</evidence>
<protein>
    <submittedName>
        <fullName evidence="2">Uncharacterized protein</fullName>
    </submittedName>
</protein>
<dbReference type="Proteomes" id="UP000185487">
    <property type="component" value="Plasmid CBMB27-p2"/>
</dbReference>
<dbReference type="AlphaFoldDB" id="A0AAE8L9E9"/>
<evidence type="ECO:0000313" key="2">
    <source>
        <dbReference type="EMBL" id="SFH62789.1"/>
    </source>
</evidence>
<dbReference type="Proteomes" id="UP000199140">
    <property type="component" value="Unassembled WGS sequence"/>
</dbReference>
<gene>
    <name evidence="1" type="ORF">MCBMB27_05812</name>
    <name evidence="2" type="ORF">SAMN05192567_13745</name>
</gene>
<proteinExistence type="predicted"/>
<evidence type="ECO:0000313" key="1">
    <source>
        <dbReference type="EMBL" id="APT35103.1"/>
    </source>
</evidence>
<name>A0AAE8L9E9_9HYPH</name>
<evidence type="ECO:0000313" key="3">
    <source>
        <dbReference type="Proteomes" id="UP000185487"/>
    </source>
</evidence>